<feature type="compositionally biased region" description="Low complexity" evidence="1">
    <location>
        <begin position="983"/>
        <end position="1024"/>
    </location>
</feature>
<feature type="domain" description="TraG N-terminal Proteobacteria" evidence="3">
    <location>
        <begin position="12"/>
        <end position="504"/>
    </location>
</feature>
<name>A0A0C5AYC4_BURPE</name>
<feature type="transmembrane region" description="Helical" evidence="2">
    <location>
        <begin position="65"/>
        <end position="84"/>
    </location>
</feature>
<sequence length="1232" mass="125721">MAIPTLTVYSATADPTTLRAIFNSVAMVCQNTLFVWAFAVLVAMWRLSASTAAAALRTPSGQGGVVLGNGALSTMMPFILATLLTNPMAKGTVQIESTVNGSLTQVDNVPFAISAIPAAGSILSMELNDTVGTAFQMASAEYPTISASANGFLNPLKLLLSARTATSRLTGVDSEVKTVLAACLGPDSGVNYANIQNLVMNAGNTGATNARSIAINGINPTAIGALLYQASQNATGKVNDPGLDSVNILSCSDAAYKVADDITNALNSLEFPRVIQGAVNGLDAPRPGADYSFNSIAAQYYAVSRANTLGGVFAGGTGQANAEFMNLLFAEMVQGDLNCLRAAGDTLVQCQATVLQAAEVERNNLQAAASEIPAMRYAGAFGNYLLALIIGLGPVIIMFMMFAGIEAGKSVKTAAHIIAWPMLVNNVGAEIVNGMISIDMANYLQALRQGGWISQATTLTAYKELSLQIGVGSHIMSSLPVLMSIIFGLGESSAMTTVATTIAPRSKETTDNVAPAPQVTRPMFEGGPVGTIRQLGHGAGNLAMTGSVDAVSTSMTFGNMAREASRALTESDARSRTISAGESSLADFRRAFSTGDYSRVGLDRQVGQSLAENFNNERRAGHEEHAGDNVTGLRSNANRSTIGGGVSGSIKLGLGSKGGVGAGIGGGAHADTSTTSDDALQRNENRGGSDNYADSVALSKALAKTMSEYSNTSAGRQSSSELSRALSTQRSYQQSLSQVSSVTDAATQGVRDSSSFVNMSGKIGSEEIAWQQRANPEYASFQLTSGRLFDDNPATRSYRETAAADAASGATGRMVGDRAGQDAINRHRAAVMLAQDQTAKPEDRLAASRYLAEEARAMQHMRFDPTNPAAMNLSVPSPTDTTGVKGSEVARLAHRALPAPAATPPIGGAATTPVGSSTSTPAAATAGTAASRPARGGLPSAKNPAEAAAPKMRSASPGSPAGATSAPAPAAGALGGAPGAGGTTTATTAASAAPALRGTGPASATGSANANAGTTEGQGTQGANVSHNPAAGQNGAPNTMHRAAQPNPPSSRTTETSGRADVRGNADRSTVANRGMPTHAAGAPSQESRRPHAPQPPQQAGATGSPAAHTRTTPPQPNSAPLTPPPVPQQPDGFAPDFEREINQRLANRQKHVESTVQSAEQQASNAGLDAKGHGTMLRTAANLGDNVADIGRTAGSGSRTGLAGPPPESKGNRSSDSGANPNATPDKRGNR</sequence>
<evidence type="ECO:0000259" key="3">
    <source>
        <dbReference type="Pfam" id="PF07916"/>
    </source>
</evidence>
<keyword evidence="2" id="KW-0472">Membrane</keyword>
<keyword evidence="4" id="KW-0614">Plasmid</keyword>
<feature type="compositionally biased region" description="Low complexity" evidence="1">
    <location>
        <begin position="898"/>
        <end position="937"/>
    </location>
</feature>
<accession>A0A0C5AYC4</accession>
<feature type="region of interest" description="Disordered" evidence="1">
    <location>
        <begin position="1188"/>
        <end position="1232"/>
    </location>
</feature>
<feature type="compositionally biased region" description="Basic and acidic residues" evidence="1">
    <location>
        <begin position="617"/>
        <end position="627"/>
    </location>
</feature>
<dbReference type="AlphaFoldDB" id="A0A0C5AYC4"/>
<gene>
    <name evidence="4" type="primary">traG</name>
    <name evidence="4" type="ORF">pBPS071</name>
</gene>
<feature type="compositionally biased region" description="Gly residues" evidence="1">
    <location>
        <begin position="973"/>
        <end position="982"/>
    </location>
</feature>
<evidence type="ECO:0000256" key="1">
    <source>
        <dbReference type="SAM" id="MobiDB-lite"/>
    </source>
</evidence>
<protein>
    <submittedName>
        <fullName evidence="4">TraG protein</fullName>
    </submittedName>
</protein>
<feature type="compositionally biased region" description="Low complexity" evidence="1">
    <location>
        <begin position="1098"/>
        <end position="1108"/>
    </location>
</feature>
<keyword evidence="2" id="KW-1133">Transmembrane helix</keyword>
<keyword evidence="2" id="KW-0812">Transmembrane</keyword>
<organism evidence="4">
    <name type="scientific">Burkholderia pseudomallei</name>
    <name type="common">Pseudomonas pseudomallei</name>
    <dbReference type="NCBI Taxonomy" id="28450"/>
    <lineage>
        <taxon>Bacteria</taxon>
        <taxon>Pseudomonadati</taxon>
        <taxon>Pseudomonadota</taxon>
        <taxon>Betaproteobacteria</taxon>
        <taxon>Burkholderiales</taxon>
        <taxon>Burkholderiaceae</taxon>
        <taxon>Burkholderia</taxon>
        <taxon>pseudomallei group</taxon>
    </lineage>
</organism>
<dbReference type="RefSeq" id="WP_058034524.1">
    <property type="nucleotide sequence ID" value="NZ_KF418775.1"/>
</dbReference>
<feature type="compositionally biased region" description="Polar residues" evidence="1">
    <location>
        <begin position="632"/>
        <end position="641"/>
    </location>
</feature>
<feature type="compositionally biased region" description="Pro residues" evidence="1">
    <location>
        <begin position="1114"/>
        <end position="1129"/>
    </location>
</feature>
<feature type="region of interest" description="Disordered" evidence="1">
    <location>
        <begin position="617"/>
        <end position="645"/>
    </location>
</feature>
<dbReference type="EMBL" id="KF418775">
    <property type="protein sequence ID" value="AJL34954.1"/>
    <property type="molecule type" value="Genomic_DNA"/>
</dbReference>
<feature type="transmembrane region" description="Helical" evidence="2">
    <location>
        <begin position="21"/>
        <end position="45"/>
    </location>
</feature>
<feature type="region of interest" description="Disordered" evidence="1">
    <location>
        <begin position="506"/>
        <end position="526"/>
    </location>
</feature>
<evidence type="ECO:0000313" key="4">
    <source>
        <dbReference type="EMBL" id="AJL34954.1"/>
    </source>
</evidence>
<evidence type="ECO:0000256" key="2">
    <source>
        <dbReference type="SAM" id="Phobius"/>
    </source>
</evidence>
<dbReference type="InterPro" id="IPR012931">
    <property type="entry name" value="TraG_N_Proteobacteria"/>
</dbReference>
<feature type="compositionally biased region" description="Polar residues" evidence="1">
    <location>
        <begin position="1213"/>
        <end position="1224"/>
    </location>
</feature>
<feature type="compositionally biased region" description="Low complexity" evidence="1">
    <location>
        <begin position="953"/>
        <end position="972"/>
    </location>
</feature>
<proteinExistence type="predicted"/>
<feature type="transmembrane region" description="Helical" evidence="2">
    <location>
        <begin position="384"/>
        <end position="405"/>
    </location>
</feature>
<feature type="region of interest" description="Disordered" evidence="1">
    <location>
        <begin position="665"/>
        <end position="692"/>
    </location>
</feature>
<reference evidence="4" key="1">
    <citation type="submission" date="2013-07" db="EMBL/GenBank/DDBJ databases">
        <title>Complete sequence of a native Burkholderia pseudomallei plasmid.</title>
        <authorList>
            <person name="Stone J.K."/>
            <person name="Bollig M.C."/>
            <person name="Gibbons H.S."/>
            <person name="Mayo M."/>
            <person name="Currie B.J."/>
            <person name="Keim P."/>
            <person name="Tuanyok A."/>
        </authorList>
    </citation>
    <scope>NUCLEOTIDE SEQUENCE</scope>
    <source>
        <strain evidence="4">MSHR1950</strain>
        <plasmid evidence="4">pBPSE01</plasmid>
    </source>
</reference>
<geneLocation type="plasmid" evidence="4">
    <name>pBPSE01</name>
</geneLocation>
<feature type="compositionally biased region" description="Polar residues" evidence="1">
    <location>
        <begin position="1155"/>
        <end position="1166"/>
    </location>
</feature>
<dbReference type="Pfam" id="PF07916">
    <property type="entry name" value="TraG_N"/>
    <property type="match status" value="1"/>
</dbReference>
<feature type="region of interest" description="Disordered" evidence="1">
    <location>
        <begin position="898"/>
        <end position="1174"/>
    </location>
</feature>